<dbReference type="InterPro" id="IPR000086">
    <property type="entry name" value="NUDIX_hydrolase_dom"/>
</dbReference>
<dbReference type="EMBL" id="CP006764">
    <property type="protein sequence ID" value="AIT61893.1"/>
    <property type="molecule type" value="Genomic_DNA"/>
</dbReference>
<sequence length="172" mass="18197">MIGDGNGWSAAPRGAKVWGRFGAAGLFLVAQRPTGGDEPEVLLQHRAPWTASGGTWALPGGARDSHETPVDAALREAVEETAVDPAAVEVLDTQVTAGPFAADPERPELCGDWSYTCVLALTVGGDRLLVTHNDEALELAWVPLSQLETRNLLPAFAAAVPVLRERVLGLLR</sequence>
<evidence type="ECO:0000313" key="3">
    <source>
        <dbReference type="EMBL" id="AIT61893.1"/>
    </source>
</evidence>
<keyword evidence="4" id="KW-1185">Reference proteome</keyword>
<dbReference type="AlphaFoldDB" id="A0A097IIE0"/>
<dbReference type="PROSITE" id="PS51462">
    <property type="entry name" value="NUDIX"/>
    <property type="match status" value="1"/>
</dbReference>
<accession>A0A097IIE0</accession>
<gene>
    <name evidence="3" type="ORF">CDOO_11960</name>
</gene>
<protein>
    <submittedName>
        <fullName evidence="3">NTP pyrophosphohydrolase</fullName>
    </submittedName>
</protein>
<dbReference type="KEGG" id="cdo:CDOO_11960"/>
<keyword evidence="3" id="KW-0378">Hydrolase</keyword>
<comment type="similarity">
    <text evidence="1">Belongs to the Nudix hydrolase family.</text>
</comment>
<dbReference type="SUPFAM" id="SSF55811">
    <property type="entry name" value="Nudix"/>
    <property type="match status" value="1"/>
</dbReference>
<feature type="domain" description="Nudix hydrolase" evidence="2">
    <location>
        <begin position="19"/>
        <end position="166"/>
    </location>
</feature>
<dbReference type="PANTHER" id="PTHR43736:SF1">
    <property type="entry name" value="DIHYDRONEOPTERIN TRIPHOSPHATE DIPHOSPHATASE"/>
    <property type="match status" value="1"/>
</dbReference>
<evidence type="ECO:0000259" key="2">
    <source>
        <dbReference type="PROSITE" id="PS51462"/>
    </source>
</evidence>
<dbReference type="Proteomes" id="UP000029914">
    <property type="component" value="Chromosome"/>
</dbReference>
<dbReference type="STRING" id="558173.CDOO_11960"/>
<proteinExistence type="inferred from homology"/>
<dbReference type="PANTHER" id="PTHR43736">
    <property type="entry name" value="ADP-RIBOSE PYROPHOSPHATASE"/>
    <property type="match status" value="1"/>
</dbReference>
<dbReference type="Gene3D" id="3.90.79.10">
    <property type="entry name" value="Nucleoside Triphosphate Pyrophosphohydrolase"/>
    <property type="match status" value="1"/>
</dbReference>
<evidence type="ECO:0000256" key="1">
    <source>
        <dbReference type="ARBA" id="ARBA00005582"/>
    </source>
</evidence>
<reference evidence="3 4" key="1">
    <citation type="submission" date="2013-09" db="EMBL/GenBank/DDBJ databases">
        <title>Complete genome sequence of Corynebacterium doosanense CAU 212(T) (=DSM 45436(T)), isolated from activated sludge.</title>
        <authorList>
            <person name="Schaffert L."/>
            <person name="Albersmeier A."/>
            <person name="Kalinowski J."/>
            <person name="Ruckert C."/>
        </authorList>
    </citation>
    <scope>NUCLEOTIDE SEQUENCE [LARGE SCALE GENOMIC DNA]</scope>
    <source>
        <strain evidence="3 4">CAU 212</strain>
    </source>
</reference>
<dbReference type="RefSeq" id="WP_018022774.1">
    <property type="nucleotide sequence ID" value="NZ_AQUX01000012.1"/>
</dbReference>
<organism evidence="3 4">
    <name type="scientific">Corynebacterium doosanense CAU 212 = DSM 45436</name>
    <dbReference type="NCBI Taxonomy" id="558173"/>
    <lineage>
        <taxon>Bacteria</taxon>
        <taxon>Bacillati</taxon>
        <taxon>Actinomycetota</taxon>
        <taxon>Actinomycetes</taxon>
        <taxon>Mycobacteriales</taxon>
        <taxon>Corynebacteriaceae</taxon>
        <taxon>Corynebacterium</taxon>
    </lineage>
</organism>
<dbReference type="Pfam" id="PF00293">
    <property type="entry name" value="NUDIX"/>
    <property type="match status" value="1"/>
</dbReference>
<dbReference type="HOGENOM" id="CLU_083334_2_0_11"/>
<dbReference type="OrthoDB" id="3404294at2"/>
<evidence type="ECO:0000313" key="4">
    <source>
        <dbReference type="Proteomes" id="UP000029914"/>
    </source>
</evidence>
<dbReference type="GO" id="GO:0016787">
    <property type="term" value="F:hydrolase activity"/>
    <property type="evidence" value="ECO:0007669"/>
    <property type="project" value="UniProtKB-KW"/>
</dbReference>
<dbReference type="eggNOG" id="COG1051">
    <property type="taxonomic scope" value="Bacteria"/>
</dbReference>
<name>A0A097IIE0_9CORY</name>
<dbReference type="InterPro" id="IPR015797">
    <property type="entry name" value="NUDIX_hydrolase-like_dom_sf"/>
</dbReference>